<feature type="compositionally biased region" description="Basic and acidic residues" evidence="1">
    <location>
        <begin position="261"/>
        <end position="284"/>
    </location>
</feature>
<dbReference type="EMBL" id="LAZR01008285">
    <property type="protein sequence ID" value="KKM79790.1"/>
    <property type="molecule type" value="Genomic_DNA"/>
</dbReference>
<feature type="compositionally biased region" description="Basic and acidic residues" evidence="1">
    <location>
        <begin position="305"/>
        <end position="319"/>
    </location>
</feature>
<evidence type="ECO:0000313" key="2">
    <source>
        <dbReference type="EMBL" id="KKM79790.1"/>
    </source>
</evidence>
<reference evidence="2" key="1">
    <citation type="journal article" date="2015" name="Nature">
        <title>Complex archaea that bridge the gap between prokaryotes and eukaryotes.</title>
        <authorList>
            <person name="Spang A."/>
            <person name="Saw J.H."/>
            <person name="Jorgensen S.L."/>
            <person name="Zaremba-Niedzwiedzka K."/>
            <person name="Martijn J."/>
            <person name="Lind A.E."/>
            <person name="van Eijk R."/>
            <person name="Schleper C."/>
            <person name="Guy L."/>
            <person name="Ettema T.J."/>
        </authorList>
    </citation>
    <scope>NUCLEOTIDE SEQUENCE</scope>
</reference>
<gene>
    <name evidence="2" type="ORF">LCGC14_1346320</name>
</gene>
<accession>A0A0F9MT31</accession>
<dbReference type="AlphaFoldDB" id="A0A0F9MT31"/>
<feature type="region of interest" description="Disordered" evidence="1">
    <location>
        <begin position="256"/>
        <end position="319"/>
    </location>
</feature>
<comment type="caution">
    <text evidence="2">The sequence shown here is derived from an EMBL/GenBank/DDBJ whole genome shotgun (WGS) entry which is preliminary data.</text>
</comment>
<organism evidence="2">
    <name type="scientific">marine sediment metagenome</name>
    <dbReference type="NCBI Taxonomy" id="412755"/>
    <lineage>
        <taxon>unclassified sequences</taxon>
        <taxon>metagenomes</taxon>
        <taxon>ecological metagenomes</taxon>
    </lineage>
</organism>
<evidence type="ECO:0000256" key="1">
    <source>
        <dbReference type="SAM" id="MobiDB-lite"/>
    </source>
</evidence>
<protein>
    <submittedName>
        <fullName evidence="2">Uncharacterized protein</fullName>
    </submittedName>
</protein>
<proteinExistence type="predicted"/>
<name>A0A0F9MT31_9ZZZZ</name>
<sequence>MSKLLYFHASQTELIEEGDSLFIKTFLVDSSINANKWAVTEKALRENISSFIGKPIVLTPAFDHPQAVDGDALLIEQEKFRIGTILDIGLDEVSGKGWALAEITDKAAIEMISQQGINFVSPSIVFGENDISIQDGVEVVTNFEGAHHAIVKDPAYGMQKAQIKGQCKGSQGTCLSQLQKVQASIEKSPCGKYLTIRQGSKQRVVKASKCVEDCLRKKSDSGIDIDDQAIAICFSECGESREGECKVDQLGNCVTNSSLSENKENSKVMTEHNDEEEEKARKAQEEEDKEKEEARKAQEEEEKKEEEARKAQDEDKEKKVDDIAKLKAQVDKFEKQLEENKKEASVKPVVDKIVSAKVKLNHIKESETTKEFEALIKLPAETLSQIAKQYESFNTSDRPYSVLTLGASTETSEGDNLLIKLGSVD</sequence>